<gene>
    <name evidence="1" type="ORF">DOTSEDRAFT_85597</name>
</gene>
<evidence type="ECO:0000313" key="1">
    <source>
        <dbReference type="EMBL" id="EME46982.1"/>
    </source>
</evidence>
<name>N1PUC3_DOTSN</name>
<dbReference type="AlphaFoldDB" id="N1PUC3"/>
<keyword evidence="2" id="KW-1185">Reference proteome</keyword>
<reference evidence="2" key="1">
    <citation type="journal article" date="2012" name="PLoS Genet.">
        <title>The genomes of the fungal plant pathogens Cladosporium fulvum and Dothistroma septosporum reveal adaptation to different hosts and lifestyles but also signatures of common ancestry.</title>
        <authorList>
            <person name="de Wit P.J.G.M."/>
            <person name="van der Burgt A."/>
            <person name="Oekmen B."/>
            <person name="Stergiopoulos I."/>
            <person name="Abd-Elsalam K.A."/>
            <person name="Aerts A.L."/>
            <person name="Bahkali A.H."/>
            <person name="Beenen H.G."/>
            <person name="Chettri P."/>
            <person name="Cox M.P."/>
            <person name="Datema E."/>
            <person name="de Vries R.P."/>
            <person name="Dhillon B."/>
            <person name="Ganley A.R."/>
            <person name="Griffiths S.A."/>
            <person name="Guo Y."/>
            <person name="Hamelin R.C."/>
            <person name="Henrissat B."/>
            <person name="Kabir M.S."/>
            <person name="Jashni M.K."/>
            <person name="Kema G."/>
            <person name="Klaubauf S."/>
            <person name="Lapidus A."/>
            <person name="Levasseur A."/>
            <person name="Lindquist E."/>
            <person name="Mehrabi R."/>
            <person name="Ohm R.A."/>
            <person name="Owen T.J."/>
            <person name="Salamov A."/>
            <person name="Schwelm A."/>
            <person name="Schijlen E."/>
            <person name="Sun H."/>
            <person name="van den Burg H.A."/>
            <person name="van Ham R.C.H.J."/>
            <person name="Zhang S."/>
            <person name="Goodwin S.B."/>
            <person name="Grigoriev I.V."/>
            <person name="Collemare J."/>
            <person name="Bradshaw R.E."/>
        </authorList>
    </citation>
    <scope>NUCLEOTIDE SEQUENCE [LARGE SCALE GENOMIC DNA]</scope>
    <source>
        <strain evidence="2">NZE10 / CBS 128990</strain>
    </source>
</reference>
<accession>N1PUC3</accession>
<reference evidence="1 2" key="2">
    <citation type="journal article" date="2012" name="PLoS Pathog.">
        <title>Diverse lifestyles and strategies of plant pathogenesis encoded in the genomes of eighteen Dothideomycetes fungi.</title>
        <authorList>
            <person name="Ohm R.A."/>
            <person name="Feau N."/>
            <person name="Henrissat B."/>
            <person name="Schoch C.L."/>
            <person name="Horwitz B.A."/>
            <person name="Barry K.W."/>
            <person name="Condon B.J."/>
            <person name="Copeland A.C."/>
            <person name="Dhillon B."/>
            <person name="Glaser F."/>
            <person name="Hesse C.N."/>
            <person name="Kosti I."/>
            <person name="LaButti K."/>
            <person name="Lindquist E.A."/>
            <person name="Lucas S."/>
            <person name="Salamov A.A."/>
            <person name="Bradshaw R.E."/>
            <person name="Ciuffetti L."/>
            <person name="Hamelin R.C."/>
            <person name="Kema G.H.J."/>
            <person name="Lawrence C."/>
            <person name="Scott J.A."/>
            <person name="Spatafora J.W."/>
            <person name="Turgeon B.G."/>
            <person name="de Wit P.J.G.M."/>
            <person name="Zhong S."/>
            <person name="Goodwin S.B."/>
            <person name="Grigoriev I.V."/>
        </authorList>
    </citation>
    <scope>NUCLEOTIDE SEQUENCE [LARGE SCALE GENOMIC DNA]</scope>
    <source>
        <strain evidence="2">NZE10 / CBS 128990</strain>
    </source>
</reference>
<dbReference type="Proteomes" id="UP000016933">
    <property type="component" value="Unassembled WGS sequence"/>
</dbReference>
<protein>
    <submittedName>
        <fullName evidence="1">Uncharacterized protein</fullName>
    </submittedName>
</protein>
<evidence type="ECO:0000313" key="2">
    <source>
        <dbReference type="Proteomes" id="UP000016933"/>
    </source>
</evidence>
<dbReference type="HOGENOM" id="CLU_2573853_0_0_1"/>
<dbReference type="EMBL" id="KB446536">
    <property type="protein sequence ID" value="EME46982.1"/>
    <property type="molecule type" value="Genomic_DNA"/>
</dbReference>
<proteinExistence type="predicted"/>
<organism evidence="1 2">
    <name type="scientific">Dothistroma septosporum (strain NZE10 / CBS 128990)</name>
    <name type="common">Red band needle blight fungus</name>
    <name type="synonym">Mycosphaerella pini</name>
    <dbReference type="NCBI Taxonomy" id="675120"/>
    <lineage>
        <taxon>Eukaryota</taxon>
        <taxon>Fungi</taxon>
        <taxon>Dikarya</taxon>
        <taxon>Ascomycota</taxon>
        <taxon>Pezizomycotina</taxon>
        <taxon>Dothideomycetes</taxon>
        <taxon>Dothideomycetidae</taxon>
        <taxon>Mycosphaerellales</taxon>
        <taxon>Mycosphaerellaceae</taxon>
        <taxon>Dothistroma</taxon>
    </lineage>
</organism>
<sequence>MATVEEPRYRTMPVRRFPPECWPDLTSSDIIASQGASIREALFCPTACALVLESSPNVTTRRHVMLVMGNAGRLMLRSSCL</sequence>